<dbReference type="Proteomes" id="UP000809910">
    <property type="component" value="Unassembled WGS sequence"/>
</dbReference>
<dbReference type="Pfam" id="PF01494">
    <property type="entry name" value="FAD_binding_3"/>
    <property type="match status" value="1"/>
</dbReference>
<dbReference type="Gene3D" id="3.50.50.60">
    <property type="entry name" value="FAD/NAD(P)-binding domain"/>
    <property type="match status" value="1"/>
</dbReference>
<gene>
    <name evidence="5" type="ORF">I5282_07105</name>
</gene>
<dbReference type="EMBL" id="JADWVN010000013">
    <property type="protein sequence ID" value="MBL7526337.1"/>
    <property type="molecule type" value="Genomic_DNA"/>
</dbReference>
<evidence type="ECO:0000259" key="4">
    <source>
        <dbReference type="Pfam" id="PF01494"/>
    </source>
</evidence>
<comment type="caution">
    <text evidence="5">The sequence shown here is derived from an EMBL/GenBank/DDBJ whole genome shotgun (WGS) entry which is preliminary data.</text>
</comment>
<dbReference type="Gene3D" id="3.30.70.2450">
    <property type="match status" value="1"/>
</dbReference>
<dbReference type="PRINTS" id="PR00420">
    <property type="entry name" value="RNGMNOXGNASE"/>
</dbReference>
<evidence type="ECO:0000256" key="3">
    <source>
        <dbReference type="ARBA" id="ARBA00022827"/>
    </source>
</evidence>
<proteinExistence type="predicted"/>
<evidence type="ECO:0000256" key="1">
    <source>
        <dbReference type="ARBA" id="ARBA00001974"/>
    </source>
</evidence>
<keyword evidence="5" id="KW-0503">Monooxygenase</keyword>
<name>A0ABS1WAF0_9GAMM</name>
<protein>
    <submittedName>
        <fullName evidence="5">FAD-dependent monooxygenase</fullName>
    </submittedName>
</protein>
<keyword evidence="5" id="KW-0560">Oxidoreductase</keyword>
<evidence type="ECO:0000313" key="6">
    <source>
        <dbReference type="Proteomes" id="UP000809910"/>
    </source>
</evidence>
<dbReference type="InterPro" id="IPR036188">
    <property type="entry name" value="FAD/NAD-bd_sf"/>
</dbReference>
<keyword evidence="3" id="KW-0274">FAD</keyword>
<dbReference type="InterPro" id="IPR002938">
    <property type="entry name" value="FAD-bd"/>
</dbReference>
<organism evidence="5 6">
    <name type="scientific">Legionella bononiensis</name>
    <dbReference type="NCBI Taxonomy" id="2793102"/>
    <lineage>
        <taxon>Bacteria</taxon>
        <taxon>Pseudomonadati</taxon>
        <taxon>Pseudomonadota</taxon>
        <taxon>Gammaproteobacteria</taxon>
        <taxon>Legionellales</taxon>
        <taxon>Legionellaceae</taxon>
        <taxon>Legionella</taxon>
    </lineage>
</organism>
<comment type="cofactor">
    <cofactor evidence="1">
        <name>FAD</name>
        <dbReference type="ChEBI" id="CHEBI:57692"/>
    </cofactor>
</comment>
<reference evidence="5 6" key="1">
    <citation type="submission" date="2020-12" db="EMBL/GenBank/DDBJ databases">
        <title>WGS of Legionella: environmental sample.</title>
        <authorList>
            <person name="Cristino S."/>
            <person name="Girolamini L."/>
            <person name="Salaris S."/>
            <person name="Pascale M.R."/>
            <person name="Mazzotta M."/>
            <person name="Orsini M."/>
            <person name="Grottola A."/>
        </authorList>
    </citation>
    <scope>NUCLEOTIDE SEQUENCE [LARGE SCALE GENOMIC DNA]</scope>
    <source>
        <strain evidence="5 6">30cs62</strain>
    </source>
</reference>
<dbReference type="InterPro" id="IPR050641">
    <property type="entry name" value="RIFMO-like"/>
</dbReference>
<dbReference type="PANTHER" id="PTHR43004">
    <property type="entry name" value="TRK SYSTEM POTASSIUM UPTAKE PROTEIN"/>
    <property type="match status" value="1"/>
</dbReference>
<keyword evidence="6" id="KW-1185">Reference proteome</keyword>
<dbReference type="Gene3D" id="3.40.30.120">
    <property type="match status" value="1"/>
</dbReference>
<accession>A0ABS1WAF0</accession>
<dbReference type="GO" id="GO:0004497">
    <property type="term" value="F:monooxygenase activity"/>
    <property type="evidence" value="ECO:0007669"/>
    <property type="project" value="UniProtKB-KW"/>
</dbReference>
<dbReference type="RefSeq" id="WP_203110539.1">
    <property type="nucleotide sequence ID" value="NZ_JADOBG010000016.1"/>
</dbReference>
<dbReference type="SUPFAM" id="SSF51905">
    <property type="entry name" value="FAD/NAD(P)-binding domain"/>
    <property type="match status" value="1"/>
</dbReference>
<feature type="domain" description="FAD-binding" evidence="4">
    <location>
        <begin position="6"/>
        <end position="339"/>
    </location>
</feature>
<evidence type="ECO:0000256" key="2">
    <source>
        <dbReference type="ARBA" id="ARBA00022630"/>
    </source>
</evidence>
<evidence type="ECO:0000313" key="5">
    <source>
        <dbReference type="EMBL" id="MBL7526337.1"/>
    </source>
</evidence>
<keyword evidence="2" id="KW-0285">Flavoprotein</keyword>
<sequence>MTLENIDVLIVGAGPVGLFCANELTRHGLTCRIIDKKSALSVRSKALGLHIRTLDVLEDCGLLDEVMKQGLPIEGVVFKSNGTILVSTSFAGIEANRHCLIDLPQNQTESILYQSLEQKGVHVEWDTELTHVIQSPTEITATIKKPNNKIELLNASWLIACDGAHSTVRKQVNAEFKGSEYKQAWWLADLLIDWHIPDTHMTVYISDRGPLACFPMRNKRYRLVLTAPQENTAEPTLDDIKREFTLRASDPAILSNPVWISQFNIHHRQIQEYRYDRIFFAGDAAHIHSPMGGQGLNTGIQDIYNLIWKLALVDKGKARPDLLNSYHEERFPVGQGVINTTDKMTKLMLITNPVLVALRNLLIRLISSIKPFMNYMAKNIAELAISYAKSPIVHQSGSAKHLAAGDYLPAFQLIHNETQQATNSTVITQGVQHHVFLFEGLKNKKVTELRHFAKTLAQKYPNSLKIHWVSSTKSVQPDDSISLWIDEQQRVHQHFGLKRPSLILVRPDKYIGFIQQPININKFMKELYLLS</sequence>
<dbReference type="PANTHER" id="PTHR43004:SF19">
    <property type="entry name" value="BINDING MONOOXYGENASE, PUTATIVE (JCVI)-RELATED"/>
    <property type="match status" value="1"/>
</dbReference>